<feature type="region of interest" description="Disordered" evidence="1">
    <location>
        <begin position="41"/>
        <end position="90"/>
    </location>
</feature>
<accession>A0A1U7LLW6</accession>
<dbReference type="InterPro" id="IPR002931">
    <property type="entry name" value="Transglutaminase-like"/>
</dbReference>
<evidence type="ECO:0000313" key="3">
    <source>
        <dbReference type="EMBL" id="OLL23654.1"/>
    </source>
</evidence>
<reference evidence="3 4" key="1">
    <citation type="submission" date="2016-04" db="EMBL/GenBank/DDBJ databases">
        <title>Evolutionary innovation and constraint leading to complex multicellularity in the Ascomycota.</title>
        <authorList>
            <person name="Cisse O."/>
            <person name="Nguyen A."/>
            <person name="Hewitt D.A."/>
            <person name="Jedd G."/>
            <person name="Stajich J.E."/>
        </authorList>
    </citation>
    <scope>NUCLEOTIDE SEQUENCE [LARGE SCALE GENOMIC DNA]</scope>
    <source>
        <strain evidence="3 4">DAH-3</strain>
    </source>
</reference>
<keyword evidence="4" id="KW-1185">Reference proteome</keyword>
<evidence type="ECO:0000256" key="1">
    <source>
        <dbReference type="SAM" id="MobiDB-lite"/>
    </source>
</evidence>
<feature type="region of interest" description="Disordered" evidence="1">
    <location>
        <begin position="250"/>
        <end position="292"/>
    </location>
</feature>
<proteinExistence type="predicted"/>
<dbReference type="Pfam" id="PF24584">
    <property type="entry name" value="Ig_CYK3_C"/>
    <property type="match status" value="1"/>
</dbReference>
<dbReference type="SUPFAM" id="SSF54001">
    <property type="entry name" value="Cysteine proteinases"/>
    <property type="match status" value="1"/>
</dbReference>
<dbReference type="OrthoDB" id="6129702at2759"/>
<dbReference type="SMART" id="SM00460">
    <property type="entry name" value="TGc"/>
    <property type="match status" value="1"/>
</dbReference>
<dbReference type="InterPro" id="IPR056409">
    <property type="entry name" value="Ig_CYK3_C"/>
</dbReference>
<gene>
    <name evidence="3" type="ORF">NEOLI_001666</name>
</gene>
<dbReference type="GO" id="GO:0110085">
    <property type="term" value="C:mitotic actomyosin contractile ring"/>
    <property type="evidence" value="ECO:0007669"/>
    <property type="project" value="TreeGrafter"/>
</dbReference>
<dbReference type="InterPro" id="IPR052557">
    <property type="entry name" value="CAP/Cytokinesis_protein"/>
</dbReference>
<evidence type="ECO:0000313" key="4">
    <source>
        <dbReference type="Proteomes" id="UP000186594"/>
    </source>
</evidence>
<dbReference type="PANTHER" id="PTHR46333:SF2">
    <property type="entry name" value="CYTOKINESIS PROTEIN 3"/>
    <property type="match status" value="1"/>
</dbReference>
<dbReference type="InterPro" id="IPR038765">
    <property type="entry name" value="Papain-like_cys_pep_sf"/>
</dbReference>
<dbReference type="GO" id="GO:0140278">
    <property type="term" value="P:mitotic division septum assembly"/>
    <property type="evidence" value="ECO:0007669"/>
    <property type="project" value="TreeGrafter"/>
</dbReference>
<dbReference type="EMBL" id="LXFE01001385">
    <property type="protein sequence ID" value="OLL23654.1"/>
    <property type="molecule type" value="Genomic_DNA"/>
</dbReference>
<sequence length="753" mass="84400">MRDLPTIPVTLQIAYQFSNYSIKREVLALTIRSLLHRPPTSTLSMQDVKHSPEGVESIDSELDEPMSDEEDNCGNEQYEDFSPRRPNTSLGHSITSTWRDSNGMNHCPDDIMPSIQSEYAELPEDKLLQIGGQMSPHSASTKFATPAPPPHLYGVFKECHSYQQSGTSGRSPSVGTCVSDFGATSIPSIDRPKRMMNFTGVPAERESSRGIVSNERPYSSMSSMCPPPPFLKTKKSSLMKGKGIFNKILGVGTPKSKDMHPVQPTGVGWQEARRDLNRSNSPSLEEREEKRRNTKLEGFKVLEPVEVLGQVQGDENENGGVVMSSSRLNIEKLNFSLVDKTTRCIVTWPSNSTPESLATGVVCRPYRNDIQRLRAIFVFLAEKISWEKGMPDLRGDDFVCLRVLESRRASCGELAIVLQAMCESIDIPCEIIHGYIKTPGEAVDIGSRLDTNHTWNAVLIEGEWRIIDVSLANPTHPHHQQFSNIAVAEPFFFLTRPLNAHIVPPLSQEIVISLPYVGPAYFQCNIRLINFDTSMLRLKGFECIQIDLQVPEDIECVAETEARAITTDSEGDMFNNSDFEKKPGLSQAMWVDNMKVFRIKGVLPGNQVRGVLYVYAGKKGLMHSINDNPHSLALAIHIVHTGENAPYSFVPRHPTLYAMRHDLYIRQPQCELLRLNNTYVFSIRQYPSSRNSTSKPVKLALQSPSGTLTKFQPDHGKRTWDIQSKVVETGIFRALVLSERRSYCAFAEWKCIA</sequence>
<protein>
    <submittedName>
        <fullName evidence="3">Cytokinesis protein 3</fullName>
    </submittedName>
</protein>
<dbReference type="Gene3D" id="3.10.620.30">
    <property type="match status" value="1"/>
</dbReference>
<feature type="compositionally biased region" description="Acidic residues" evidence="1">
    <location>
        <begin position="56"/>
        <end position="79"/>
    </location>
</feature>
<dbReference type="Pfam" id="PF01841">
    <property type="entry name" value="Transglut_core"/>
    <property type="match status" value="1"/>
</dbReference>
<name>A0A1U7LLW6_NEOID</name>
<dbReference type="STRING" id="1198029.A0A1U7LLW6"/>
<dbReference type="PANTHER" id="PTHR46333">
    <property type="entry name" value="CYTOKINESIS PROTEIN 3"/>
    <property type="match status" value="1"/>
</dbReference>
<dbReference type="Proteomes" id="UP000186594">
    <property type="component" value="Unassembled WGS sequence"/>
</dbReference>
<organism evidence="3 4">
    <name type="scientific">Neolecta irregularis (strain DAH-3)</name>
    <dbReference type="NCBI Taxonomy" id="1198029"/>
    <lineage>
        <taxon>Eukaryota</taxon>
        <taxon>Fungi</taxon>
        <taxon>Dikarya</taxon>
        <taxon>Ascomycota</taxon>
        <taxon>Taphrinomycotina</taxon>
        <taxon>Neolectales</taxon>
        <taxon>Neolectaceae</taxon>
        <taxon>Neolecta</taxon>
    </lineage>
</organism>
<dbReference type="AlphaFoldDB" id="A0A1U7LLW6"/>
<dbReference type="OMA" id="WECIGST"/>
<evidence type="ECO:0000259" key="2">
    <source>
        <dbReference type="SMART" id="SM00460"/>
    </source>
</evidence>
<feature type="domain" description="Transglutaminase-like" evidence="2">
    <location>
        <begin position="403"/>
        <end position="471"/>
    </location>
</feature>
<comment type="caution">
    <text evidence="3">The sequence shown here is derived from an EMBL/GenBank/DDBJ whole genome shotgun (WGS) entry which is preliminary data.</text>
</comment>